<reference evidence="3" key="1">
    <citation type="submission" date="2020-11" db="EMBL/GenBank/DDBJ databases">
        <authorList>
            <person name="Tran Van P."/>
        </authorList>
    </citation>
    <scope>NUCLEOTIDE SEQUENCE</scope>
</reference>
<evidence type="ECO:0000259" key="2">
    <source>
        <dbReference type="PROSITE" id="PS00028"/>
    </source>
</evidence>
<dbReference type="OrthoDB" id="2143914at2759"/>
<dbReference type="InterPro" id="IPR013087">
    <property type="entry name" value="Znf_C2H2_type"/>
</dbReference>
<evidence type="ECO:0000313" key="3">
    <source>
        <dbReference type="EMBL" id="CAD7659310.1"/>
    </source>
</evidence>
<feature type="region of interest" description="Disordered" evidence="1">
    <location>
        <begin position="238"/>
        <end position="303"/>
    </location>
</feature>
<accession>A0A7R9QUX3</accession>
<evidence type="ECO:0000313" key="4">
    <source>
        <dbReference type="Proteomes" id="UP000728032"/>
    </source>
</evidence>
<evidence type="ECO:0000256" key="1">
    <source>
        <dbReference type="SAM" id="MobiDB-lite"/>
    </source>
</evidence>
<feature type="non-terminal residue" evidence="3">
    <location>
        <position position="1"/>
    </location>
</feature>
<proteinExistence type="predicted"/>
<dbReference type="EMBL" id="OC931911">
    <property type="protein sequence ID" value="CAD7659310.1"/>
    <property type="molecule type" value="Genomic_DNA"/>
</dbReference>
<dbReference type="AlphaFoldDB" id="A0A7R9QUX3"/>
<dbReference type="Proteomes" id="UP000728032">
    <property type="component" value="Unassembled WGS sequence"/>
</dbReference>
<protein>
    <recommendedName>
        <fullName evidence="2">C2H2-type domain-containing protein</fullName>
    </recommendedName>
</protein>
<gene>
    <name evidence="3" type="ORF">ONB1V03_LOCUS15906</name>
</gene>
<name>A0A7R9QUX3_9ACAR</name>
<feature type="domain" description="C2H2-type" evidence="2">
    <location>
        <begin position="351"/>
        <end position="372"/>
    </location>
</feature>
<feature type="compositionally biased region" description="Basic and acidic residues" evidence="1">
    <location>
        <begin position="284"/>
        <end position="296"/>
    </location>
</feature>
<keyword evidence="4" id="KW-1185">Reference proteome</keyword>
<dbReference type="PROSITE" id="PS00028">
    <property type="entry name" value="ZINC_FINGER_C2H2_1"/>
    <property type="match status" value="1"/>
</dbReference>
<sequence>MKLMEELDEKRQKQWKLNKTRIVNESHLSHKLSVEICPPIVEVPTAGTTRIDLEAIAPKPPQRVVKAKSLYSRTIAPKDFDIIGNGRPSGKIDSAGSHLNLRHAVRQTQRIKLMLALDRYEKPLGSVNTQAIAQRIEGMIFKVLMNDAKQYRQQILAVKRFILDRKNWFSHVRDMLLGRTHPEDIALLTKDPQMTQIIALRMKWRLKDEKWKIRVDMRTSGQRLIAIDLDALTDYDTGTDADEEYSEPVVSVTDKDVEPNDSVTSDPEMMKPSGDNDSDMNGGRVKDTTREQRSDCESNTGHKSVKIDTRYRKRQIDYKLVDKRTGIWMSDQKSVLLNETPPEAMEVRIVCFHCEKRYQSMADFRHHYKKRHFKDNKPCAGVKLKLIPKSVDKTSTHKHKH</sequence>
<dbReference type="EMBL" id="CAJPVJ010017086">
    <property type="protein sequence ID" value="CAG2176472.1"/>
    <property type="molecule type" value="Genomic_DNA"/>
</dbReference>
<organism evidence="3">
    <name type="scientific">Oppiella nova</name>
    <dbReference type="NCBI Taxonomy" id="334625"/>
    <lineage>
        <taxon>Eukaryota</taxon>
        <taxon>Metazoa</taxon>
        <taxon>Ecdysozoa</taxon>
        <taxon>Arthropoda</taxon>
        <taxon>Chelicerata</taxon>
        <taxon>Arachnida</taxon>
        <taxon>Acari</taxon>
        <taxon>Acariformes</taxon>
        <taxon>Sarcoptiformes</taxon>
        <taxon>Oribatida</taxon>
        <taxon>Brachypylina</taxon>
        <taxon>Oppioidea</taxon>
        <taxon>Oppiidae</taxon>
        <taxon>Oppiella</taxon>
    </lineage>
</organism>